<reference evidence="8 9" key="1">
    <citation type="submission" date="2015-10" db="EMBL/GenBank/DDBJ databases">
        <title>Erysipelothrix larvae sp. LV19 isolated from the larval gut of the rhinoceros beetle, Trypoxylus dichotomus.</title>
        <authorList>
            <person name="Lim S."/>
            <person name="Kim B.-C."/>
        </authorList>
    </citation>
    <scope>NUCLEOTIDE SEQUENCE [LARGE SCALE GENOMIC DNA]</scope>
    <source>
        <strain evidence="8 9">LV19</strain>
    </source>
</reference>
<dbReference type="GO" id="GO:0015341">
    <property type="term" value="F:zinc efflux antiporter activity"/>
    <property type="evidence" value="ECO:0007669"/>
    <property type="project" value="TreeGrafter"/>
</dbReference>
<dbReference type="AlphaFoldDB" id="A0A0X8GYJ2"/>
<keyword evidence="3 6" id="KW-0812">Transmembrane</keyword>
<evidence type="ECO:0000256" key="6">
    <source>
        <dbReference type="SAM" id="Phobius"/>
    </source>
</evidence>
<keyword evidence="5 6" id="KW-0472">Membrane</keyword>
<dbReference type="Pfam" id="PF01545">
    <property type="entry name" value="Cation_efflux"/>
    <property type="match status" value="1"/>
</dbReference>
<dbReference type="GO" id="GO:0005886">
    <property type="term" value="C:plasma membrane"/>
    <property type="evidence" value="ECO:0007669"/>
    <property type="project" value="TreeGrafter"/>
</dbReference>
<dbReference type="RefSeq" id="WP_067630668.1">
    <property type="nucleotide sequence ID" value="NZ_CP013213.1"/>
</dbReference>
<dbReference type="EMBL" id="CP013213">
    <property type="protein sequence ID" value="AMC92785.1"/>
    <property type="molecule type" value="Genomic_DNA"/>
</dbReference>
<dbReference type="GO" id="GO:0015086">
    <property type="term" value="F:cadmium ion transmembrane transporter activity"/>
    <property type="evidence" value="ECO:0007669"/>
    <property type="project" value="TreeGrafter"/>
</dbReference>
<dbReference type="KEGG" id="erl:AOC36_01930"/>
<keyword evidence="2" id="KW-0813">Transport</keyword>
<evidence type="ECO:0000256" key="2">
    <source>
        <dbReference type="ARBA" id="ARBA00022448"/>
    </source>
</evidence>
<feature type="domain" description="Cation efflux protein transmembrane" evidence="7">
    <location>
        <begin position="11"/>
        <end position="218"/>
    </location>
</feature>
<feature type="transmembrane region" description="Helical" evidence="6">
    <location>
        <begin position="159"/>
        <end position="180"/>
    </location>
</feature>
<evidence type="ECO:0000256" key="5">
    <source>
        <dbReference type="ARBA" id="ARBA00023136"/>
    </source>
</evidence>
<dbReference type="InterPro" id="IPR058533">
    <property type="entry name" value="Cation_efflux_TM"/>
</dbReference>
<feature type="transmembrane region" description="Helical" evidence="6">
    <location>
        <begin position="36"/>
        <end position="57"/>
    </location>
</feature>
<dbReference type="PANTHER" id="PTHR43840:SF15">
    <property type="entry name" value="MITOCHONDRIAL METAL TRANSPORTER 1-RELATED"/>
    <property type="match status" value="1"/>
</dbReference>
<name>A0A0X8GYJ2_9FIRM</name>
<dbReference type="Gene3D" id="1.20.1510.10">
    <property type="entry name" value="Cation efflux protein transmembrane domain"/>
    <property type="match status" value="1"/>
</dbReference>
<evidence type="ECO:0000256" key="1">
    <source>
        <dbReference type="ARBA" id="ARBA00004141"/>
    </source>
</evidence>
<keyword evidence="4 6" id="KW-1133">Transmembrane helix</keyword>
<dbReference type="InterPro" id="IPR027469">
    <property type="entry name" value="Cation_efflux_TMD_sf"/>
</dbReference>
<feature type="transmembrane region" description="Helical" evidence="6">
    <location>
        <begin position="78"/>
        <end position="99"/>
    </location>
</feature>
<gene>
    <name evidence="8" type="ORF">AOC36_01930</name>
</gene>
<dbReference type="SUPFAM" id="SSF161111">
    <property type="entry name" value="Cation efflux protein transmembrane domain-like"/>
    <property type="match status" value="1"/>
</dbReference>
<feature type="transmembrane region" description="Helical" evidence="6">
    <location>
        <begin position="12"/>
        <end position="30"/>
    </location>
</feature>
<dbReference type="GO" id="GO:0006882">
    <property type="term" value="P:intracellular zinc ion homeostasis"/>
    <property type="evidence" value="ECO:0007669"/>
    <property type="project" value="TreeGrafter"/>
</dbReference>
<feature type="transmembrane region" description="Helical" evidence="6">
    <location>
        <begin position="119"/>
        <end position="138"/>
    </location>
</feature>
<dbReference type="InterPro" id="IPR050291">
    <property type="entry name" value="CDF_Transporter"/>
</dbReference>
<dbReference type="GO" id="GO:0015093">
    <property type="term" value="F:ferrous iron transmembrane transporter activity"/>
    <property type="evidence" value="ECO:0007669"/>
    <property type="project" value="TreeGrafter"/>
</dbReference>
<evidence type="ECO:0000313" key="9">
    <source>
        <dbReference type="Proteomes" id="UP000063781"/>
    </source>
</evidence>
<accession>A0A0X8GYJ2</accession>
<comment type="subcellular location">
    <subcellularLocation>
        <location evidence="1">Membrane</location>
        <topology evidence="1">Multi-pass membrane protein</topology>
    </subcellularLocation>
</comment>
<evidence type="ECO:0000256" key="4">
    <source>
        <dbReference type="ARBA" id="ARBA00022989"/>
    </source>
</evidence>
<evidence type="ECO:0000259" key="7">
    <source>
        <dbReference type="Pfam" id="PF01545"/>
    </source>
</evidence>
<evidence type="ECO:0000313" key="8">
    <source>
        <dbReference type="EMBL" id="AMC92785.1"/>
    </source>
</evidence>
<keyword evidence="9" id="KW-1185">Reference proteome</keyword>
<sequence>MTQKKIEHQALLISILFNALIAAAGFWVYTQTQIQALFLDFFFSFIALASSIAAIYISKISKHTTKSYPDGLYFLEPLYALVKSLLTLGLLGVSVVNTATSALDYFRFGRGDTLILGPVLPYAILMVIMCFTLSYFNMKQNKKIGGISMILEAESRTNFMDGLQSLGVGLAVGLLSLIPVDSSFGFLHYTGDFFMTLTLSMISIKQPISLLISSFKELSGSISLNPEIIERIRLILQKHLKGFAHISKIDIYKQGMKLKVFVYLDPSLIKTIEALPFKNTDLYQELNQYYEHINVVFAVLCSH</sequence>
<proteinExistence type="predicted"/>
<dbReference type="OrthoDB" id="9810598at2"/>
<dbReference type="PANTHER" id="PTHR43840">
    <property type="entry name" value="MITOCHONDRIAL METAL TRANSPORTER 1-RELATED"/>
    <property type="match status" value="1"/>
</dbReference>
<dbReference type="STRING" id="1514105.AOC36_01930"/>
<dbReference type="Proteomes" id="UP000063781">
    <property type="component" value="Chromosome"/>
</dbReference>
<organism evidence="8 9">
    <name type="scientific">Erysipelothrix larvae</name>
    <dbReference type="NCBI Taxonomy" id="1514105"/>
    <lineage>
        <taxon>Bacteria</taxon>
        <taxon>Bacillati</taxon>
        <taxon>Bacillota</taxon>
        <taxon>Erysipelotrichia</taxon>
        <taxon>Erysipelotrichales</taxon>
        <taxon>Erysipelotrichaceae</taxon>
        <taxon>Erysipelothrix</taxon>
    </lineage>
</organism>
<protein>
    <recommendedName>
        <fullName evidence="7">Cation efflux protein transmembrane domain-containing protein</fullName>
    </recommendedName>
</protein>
<evidence type="ECO:0000256" key="3">
    <source>
        <dbReference type="ARBA" id="ARBA00022692"/>
    </source>
</evidence>